<dbReference type="SUPFAM" id="SSF47413">
    <property type="entry name" value="lambda repressor-like DNA-binding domains"/>
    <property type="match status" value="1"/>
</dbReference>
<accession>A0A235H509</accession>
<comment type="caution">
    <text evidence="5">The sequence shown here is derived from an EMBL/GenBank/DDBJ whole genome shotgun (WGS) entry which is preliminary data.</text>
</comment>
<geneLocation type="plasmid" evidence="5">
    <name>unnamed</name>
</geneLocation>
<evidence type="ECO:0000259" key="4">
    <source>
        <dbReference type="PROSITE" id="PS50943"/>
    </source>
</evidence>
<gene>
    <name evidence="5" type="ORF">CHT98_31965</name>
</gene>
<dbReference type="Gene3D" id="1.10.260.40">
    <property type="entry name" value="lambda repressor-like DNA-binding domains"/>
    <property type="match status" value="1"/>
</dbReference>
<dbReference type="InterPro" id="IPR052359">
    <property type="entry name" value="HTH-type_reg/antitoxin"/>
</dbReference>
<organism evidence="5 6">
    <name type="scientific">Azospirillum brasilense</name>
    <dbReference type="NCBI Taxonomy" id="192"/>
    <lineage>
        <taxon>Bacteria</taxon>
        <taxon>Pseudomonadati</taxon>
        <taxon>Pseudomonadota</taxon>
        <taxon>Alphaproteobacteria</taxon>
        <taxon>Rhodospirillales</taxon>
        <taxon>Azospirillaceae</taxon>
        <taxon>Azospirillum</taxon>
    </lineage>
</organism>
<dbReference type="PANTHER" id="PTHR36511">
    <property type="entry name" value="MERR FAMILY BACTERIAL REGULATORY PROTEIN"/>
    <property type="match status" value="1"/>
</dbReference>
<feature type="domain" description="HTH cro/C1-type" evidence="4">
    <location>
        <begin position="64"/>
        <end position="103"/>
    </location>
</feature>
<dbReference type="AlphaFoldDB" id="A0A235H509"/>
<dbReference type="PANTHER" id="PTHR36511:SF4">
    <property type="entry name" value="ANTITOXIN MQSA"/>
    <property type="match status" value="1"/>
</dbReference>
<name>A0A235H509_AZOBR</name>
<evidence type="ECO:0000256" key="1">
    <source>
        <dbReference type="ARBA" id="ARBA00023015"/>
    </source>
</evidence>
<evidence type="ECO:0000313" key="6">
    <source>
        <dbReference type="Proteomes" id="UP000215367"/>
    </source>
</evidence>
<sequence>MADHKLTDAQRAAALAAVDWARIDAMTDDDIARQIAANPDAPADLSDAPADALRVIHPSGGISVRGIRAKLNLSQRAFADRFGFPLGTLRDWEQGRSQPDAATRTLLFVIESDPELVAAVVARHAA</sequence>
<evidence type="ECO:0000256" key="2">
    <source>
        <dbReference type="ARBA" id="ARBA00023125"/>
    </source>
</evidence>
<keyword evidence="2" id="KW-0238">DNA-binding</keyword>
<evidence type="ECO:0000256" key="3">
    <source>
        <dbReference type="ARBA" id="ARBA00023163"/>
    </source>
</evidence>
<dbReference type="EMBL" id="NOWT01000062">
    <property type="protein sequence ID" value="OYD80305.1"/>
    <property type="molecule type" value="Genomic_DNA"/>
</dbReference>
<dbReference type="PROSITE" id="PS50943">
    <property type="entry name" value="HTH_CROC1"/>
    <property type="match status" value="1"/>
</dbReference>
<dbReference type="InterPro" id="IPR010982">
    <property type="entry name" value="Lambda_DNA-bd_dom_sf"/>
</dbReference>
<keyword evidence="5" id="KW-0614">Plasmid</keyword>
<dbReference type="Pfam" id="PF01381">
    <property type="entry name" value="HTH_3"/>
    <property type="match status" value="1"/>
</dbReference>
<dbReference type="Proteomes" id="UP000215367">
    <property type="component" value="Unassembled WGS sequence"/>
</dbReference>
<reference evidence="5 6" key="1">
    <citation type="submission" date="2017-07" db="EMBL/GenBank/DDBJ databases">
        <title>Whole genome sequence of Azospirillum brasilense 2A1, a potential biofertilizer strain.</title>
        <authorList>
            <person name="Fontana C.A."/>
            <person name="Toffoli L.M."/>
            <person name="Salazar S.M."/>
            <person name="Puglisi E."/>
            <person name="Pedraza R."/>
            <person name="Bassi D."/>
            <person name="Cocconcelli P.S."/>
        </authorList>
    </citation>
    <scope>NUCLEOTIDE SEQUENCE [LARGE SCALE GENOMIC DNA]</scope>
    <source>
        <strain evidence="5 6">2A1</strain>
        <plasmid evidence="5">unnamed</plasmid>
    </source>
</reference>
<dbReference type="RefSeq" id="WP_094307374.1">
    <property type="nucleotide sequence ID" value="NZ_NOWT01000062.1"/>
</dbReference>
<dbReference type="InterPro" id="IPR001387">
    <property type="entry name" value="Cro/C1-type_HTH"/>
</dbReference>
<dbReference type="GO" id="GO:0003677">
    <property type="term" value="F:DNA binding"/>
    <property type="evidence" value="ECO:0007669"/>
    <property type="project" value="UniProtKB-KW"/>
</dbReference>
<keyword evidence="1" id="KW-0805">Transcription regulation</keyword>
<evidence type="ECO:0000313" key="5">
    <source>
        <dbReference type="EMBL" id="OYD80305.1"/>
    </source>
</evidence>
<keyword evidence="3" id="KW-0804">Transcription</keyword>
<protein>
    <submittedName>
        <fullName evidence="5">XRE family transcription factor</fullName>
    </submittedName>
</protein>
<dbReference type="CDD" id="cd00093">
    <property type="entry name" value="HTH_XRE"/>
    <property type="match status" value="1"/>
</dbReference>
<proteinExistence type="predicted"/>